<dbReference type="MEROPS" id="C40.007"/>
<evidence type="ECO:0000256" key="3">
    <source>
        <dbReference type="ARBA" id="ARBA00022801"/>
    </source>
</evidence>
<organism evidence="7 8">
    <name type="scientific">Thermomonospora curvata (strain ATCC 19995 / DSM 43183 / JCM 3096 / KCTC 9072 / NBRC 15933 / NCIMB 10081 / Henssen B9)</name>
    <dbReference type="NCBI Taxonomy" id="471852"/>
    <lineage>
        <taxon>Bacteria</taxon>
        <taxon>Bacillati</taxon>
        <taxon>Actinomycetota</taxon>
        <taxon>Actinomycetes</taxon>
        <taxon>Streptosporangiales</taxon>
        <taxon>Thermomonosporaceae</taxon>
        <taxon>Thermomonospora</taxon>
    </lineage>
</organism>
<reference evidence="7 8" key="1">
    <citation type="journal article" date="2011" name="Stand. Genomic Sci.">
        <title>Complete genome sequence of Thermomonospora curvata type strain (B9).</title>
        <authorList>
            <person name="Chertkov O."/>
            <person name="Sikorski J."/>
            <person name="Nolan M."/>
            <person name="Lapidus A."/>
            <person name="Lucas S."/>
            <person name="Del Rio T.G."/>
            <person name="Tice H."/>
            <person name="Cheng J.F."/>
            <person name="Goodwin L."/>
            <person name="Pitluck S."/>
            <person name="Liolios K."/>
            <person name="Ivanova N."/>
            <person name="Mavromatis K."/>
            <person name="Mikhailova N."/>
            <person name="Ovchinnikova G."/>
            <person name="Pati A."/>
            <person name="Chen A."/>
            <person name="Palaniappan K."/>
            <person name="Djao O.D."/>
            <person name="Land M."/>
            <person name="Hauser L."/>
            <person name="Chang Y.J."/>
            <person name="Jeffries C.D."/>
            <person name="Brettin T."/>
            <person name="Han C."/>
            <person name="Detter J.C."/>
            <person name="Rohde M."/>
            <person name="Goker M."/>
            <person name="Woyke T."/>
            <person name="Bristow J."/>
            <person name="Eisen J.A."/>
            <person name="Markowitz V."/>
            <person name="Hugenholtz P."/>
            <person name="Klenk H.P."/>
            <person name="Kyrpides N.C."/>
        </authorList>
    </citation>
    <scope>NUCLEOTIDE SEQUENCE [LARGE SCALE GENOMIC DNA]</scope>
    <source>
        <strain evidence="8">ATCC 19995 / DSM 43183 / JCM 3096 / KCTC 9072 / NBRC 15933 / NCIMB 10081 / Henssen B9</strain>
    </source>
</reference>
<dbReference type="SUPFAM" id="SSF54001">
    <property type="entry name" value="Cysteine proteinases"/>
    <property type="match status" value="1"/>
</dbReference>
<dbReference type="STRING" id="471852.Tcur_3070"/>
<dbReference type="Gene3D" id="3.90.1720.10">
    <property type="entry name" value="endopeptidase domain like (from Nostoc punctiforme)"/>
    <property type="match status" value="1"/>
</dbReference>
<proteinExistence type="inferred from homology"/>
<dbReference type="PANTHER" id="PTHR47053">
    <property type="entry name" value="MUREIN DD-ENDOPEPTIDASE MEPH-RELATED"/>
    <property type="match status" value="1"/>
</dbReference>
<feature type="domain" description="NlpC/P60" evidence="6">
    <location>
        <begin position="189"/>
        <end position="306"/>
    </location>
</feature>
<accession>D1A8X4</accession>
<dbReference type="PANTHER" id="PTHR47053:SF1">
    <property type="entry name" value="MUREIN DD-ENDOPEPTIDASE MEPH-RELATED"/>
    <property type="match status" value="1"/>
</dbReference>
<dbReference type="AlphaFoldDB" id="D1A8X4"/>
<dbReference type="Proteomes" id="UP000001918">
    <property type="component" value="Chromosome"/>
</dbReference>
<dbReference type="InterPro" id="IPR051202">
    <property type="entry name" value="Peptidase_C40"/>
</dbReference>
<feature type="coiled-coil region" evidence="5">
    <location>
        <begin position="15"/>
        <end position="70"/>
    </location>
</feature>
<evidence type="ECO:0000256" key="1">
    <source>
        <dbReference type="ARBA" id="ARBA00007074"/>
    </source>
</evidence>
<name>D1A8X4_THECD</name>
<evidence type="ECO:0000256" key="4">
    <source>
        <dbReference type="ARBA" id="ARBA00022807"/>
    </source>
</evidence>
<dbReference type="GO" id="GO:0006508">
    <property type="term" value="P:proteolysis"/>
    <property type="evidence" value="ECO:0007669"/>
    <property type="project" value="UniProtKB-KW"/>
</dbReference>
<dbReference type="eggNOG" id="COG0791">
    <property type="taxonomic scope" value="Bacteria"/>
</dbReference>
<evidence type="ECO:0000259" key="6">
    <source>
        <dbReference type="PROSITE" id="PS51935"/>
    </source>
</evidence>
<feature type="coiled-coil region" evidence="5">
    <location>
        <begin position="117"/>
        <end position="165"/>
    </location>
</feature>
<dbReference type="HOGENOM" id="CLU_034085_1_0_11"/>
<dbReference type="InterPro" id="IPR000064">
    <property type="entry name" value="NLP_P60_dom"/>
</dbReference>
<evidence type="ECO:0000256" key="2">
    <source>
        <dbReference type="ARBA" id="ARBA00022670"/>
    </source>
</evidence>
<evidence type="ECO:0000256" key="5">
    <source>
        <dbReference type="SAM" id="Coils"/>
    </source>
</evidence>
<keyword evidence="3" id="KW-0378">Hydrolase</keyword>
<evidence type="ECO:0000313" key="7">
    <source>
        <dbReference type="EMBL" id="ACY98612.1"/>
    </source>
</evidence>
<dbReference type="EMBL" id="CP001738">
    <property type="protein sequence ID" value="ACY98612.1"/>
    <property type="molecule type" value="Genomic_DNA"/>
</dbReference>
<dbReference type="InterPro" id="IPR038765">
    <property type="entry name" value="Papain-like_cys_pep_sf"/>
</dbReference>
<dbReference type="KEGG" id="tcu:Tcur_3070"/>
<evidence type="ECO:0000313" key="8">
    <source>
        <dbReference type="Proteomes" id="UP000001918"/>
    </source>
</evidence>
<gene>
    <name evidence="7" type="ordered locus">Tcur_3070</name>
</gene>
<keyword evidence="2" id="KW-0645">Protease</keyword>
<comment type="similarity">
    <text evidence="1">Belongs to the peptidase C40 family.</text>
</comment>
<dbReference type="GO" id="GO:0008234">
    <property type="term" value="F:cysteine-type peptidase activity"/>
    <property type="evidence" value="ECO:0007669"/>
    <property type="project" value="UniProtKB-KW"/>
</dbReference>
<keyword evidence="4" id="KW-0788">Thiol protease</keyword>
<keyword evidence="8" id="KW-1185">Reference proteome</keyword>
<keyword evidence="5" id="KW-0175">Coiled coil</keyword>
<dbReference type="Pfam" id="PF00877">
    <property type="entry name" value="NLPC_P60"/>
    <property type="match status" value="1"/>
</dbReference>
<dbReference type="Gene3D" id="6.10.250.3150">
    <property type="match status" value="1"/>
</dbReference>
<dbReference type="eggNOG" id="COG4942">
    <property type="taxonomic scope" value="Bacteria"/>
</dbReference>
<sequence length="306" mass="33083">MAAPVTAYADPTPSASEVQKKIDRLNEQVDQLVEKYNQVREDLKAAKAKLKAAKKAAAAEQEDFEKTRAKIAEMAATAYKTGELGDVTRFVGTGDPQKVLDQTAIFTHLSRNRSAELRSFLAAAQRLKRQQAQAQEAYDEVLRRSKELKAQKEKVEKSIAQQQALLRRIGVTPERPGSGGGGTYQGPASGPARVALQFAYAQLGKPYQYGAAGPNAYDCSGLTMRSWGAAGVSLPRTTYSQYSATRRVAKSDLQPGDLVFFSGLGHVGIYVGNGQMIHAPRTGKNVEVVSITSGYYAANYYGAGRP</sequence>
<dbReference type="PROSITE" id="PS51935">
    <property type="entry name" value="NLPC_P60"/>
    <property type="match status" value="1"/>
</dbReference>
<protein>
    <submittedName>
        <fullName evidence="7">NLP/P60 protein</fullName>
    </submittedName>
</protein>